<organism evidence="3 4">
    <name type="scientific">Candidatus Enterocola intestinipullorum</name>
    <dbReference type="NCBI Taxonomy" id="2840783"/>
    <lineage>
        <taxon>Bacteria</taxon>
        <taxon>Pseudomonadati</taxon>
        <taxon>Bacteroidota</taxon>
        <taxon>Bacteroidia</taxon>
        <taxon>Bacteroidales</taxon>
        <taxon>Candidatus Enterocola</taxon>
    </lineage>
</organism>
<proteinExistence type="inferred from homology"/>
<dbReference type="InterPro" id="IPR003029">
    <property type="entry name" value="S1_domain"/>
</dbReference>
<comment type="caution">
    <text evidence="3">The sequence shown here is derived from an EMBL/GenBank/DDBJ whole genome shotgun (WGS) entry which is preliminary data.</text>
</comment>
<protein>
    <submittedName>
        <fullName evidence="3">GntR family transcriptional regulator</fullName>
    </submittedName>
</protein>
<dbReference type="EMBL" id="JADIMR010000069">
    <property type="protein sequence ID" value="MBO8446991.1"/>
    <property type="molecule type" value="Genomic_DNA"/>
</dbReference>
<dbReference type="InterPro" id="IPR040764">
    <property type="entry name" value="CvfB_WH"/>
</dbReference>
<feature type="domain" description="S1 motif" evidence="2">
    <location>
        <begin position="146"/>
        <end position="208"/>
    </location>
</feature>
<dbReference type="Pfam" id="PF13509">
    <property type="entry name" value="S1_2"/>
    <property type="match status" value="2"/>
</dbReference>
<dbReference type="Gene3D" id="2.40.50.140">
    <property type="entry name" value="Nucleic acid-binding proteins"/>
    <property type="match status" value="3"/>
</dbReference>
<feature type="domain" description="S1 motif" evidence="2">
    <location>
        <begin position="3"/>
        <end position="64"/>
    </location>
</feature>
<evidence type="ECO:0000256" key="1">
    <source>
        <dbReference type="PIRNR" id="PIRNR012524"/>
    </source>
</evidence>
<reference evidence="3" key="1">
    <citation type="submission" date="2020-10" db="EMBL/GenBank/DDBJ databases">
        <authorList>
            <person name="Gilroy R."/>
        </authorList>
    </citation>
    <scope>NUCLEOTIDE SEQUENCE</scope>
    <source>
        <strain evidence="3">D3-1215</strain>
    </source>
</reference>
<evidence type="ECO:0000313" key="4">
    <source>
        <dbReference type="Proteomes" id="UP000823637"/>
    </source>
</evidence>
<evidence type="ECO:0000313" key="3">
    <source>
        <dbReference type="EMBL" id="MBO8446991.1"/>
    </source>
</evidence>
<dbReference type="InterPro" id="IPR039566">
    <property type="entry name" value="CvfB_S1_st"/>
</dbReference>
<dbReference type="InterPro" id="IPR014464">
    <property type="entry name" value="CvfB_fam"/>
</dbReference>
<reference evidence="3" key="2">
    <citation type="journal article" date="2021" name="PeerJ">
        <title>Extensive microbial diversity within the chicken gut microbiome revealed by metagenomics and culture.</title>
        <authorList>
            <person name="Gilroy R."/>
            <person name="Ravi A."/>
            <person name="Getino M."/>
            <person name="Pursley I."/>
            <person name="Horton D.L."/>
            <person name="Alikhan N.F."/>
            <person name="Baker D."/>
            <person name="Gharbi K."/>
            <person name="Hall N."/>
            <person name="Watson M."/>
            <person name="Adriaenssens E.M."/>
            <person name="Foster-Nyarko E."/>
            <person name="Jarju S."/>
            <person name="Secka A."/>
            <person name="Antonio M."/>
            <person name="Oren A."/>
            <person name="Chaudhuri R.R."/>
            <person name="La Ragione R."/>
            <person name="Hildebrand F."/>
            <person name="Pallen M.J."/>
        </authorList>
    </citation>
    <scope>NUCLEOTIDE SEQUENCE</scope>
    <source>
        <strain evidence="3">D3-1215</strain>
    </source>
</reference>
<dbReference type="AlphaFoldDB" id="A0A9D9EF54"/>
<dbReference type="SMART" id="SM00316">
    <property type="entry name" value="S1"/>
    <property type="match status" value="3"/>
</dbReference>
<dbReference type="Gene3D" id="1.10.10.10">
    <property type="entry name" value="Winged helix-like DNA-binding domain superfamily/Winged helix DNA-binding domain"/>
    <property type="match status" value="1"/>
</dbReference>
<dbReference type="PANTHER" id="PTHR37296:SF1">
    <property type="entry name" value="CONSERVED VIRULENCE FACTOR B"/>
    <property type="match status" value="1"/>
</dbReference>
<dbReference type="InterPro" id="IPR036388">
    <property type="entry name" value="WH-like_DNA-bd_sf"/>
</dbReference>
<accession>A0A9D9EF54</accession>
<dbReference type="PANTHER" id="PTHR37296">
    <property type="entry name" value="CONSERVED VIRULENCE FACTOR B"/>
    <property type="match status" value="1"/>
</dbReference>
<feature type="domain" description="S1 motif" evidence="2">
    <location>
        <begin position="69"/>
        <end position="131"/>
    </location>
</feature>
<dbReference type="Pfam" id="PF17783">
    <property type="entry name" value="WHD_CvfB"/>
    <property type="match status" value="1"/>
</dbReference>
<comment type="similarity">
    <text evidence="1">Belongs to the CvfB family.</text>
</comment>
<dbReference type="InterPro" id="IPR012340">
    <property type="entry name" value="NA-bd_OB-fold"/>
</dbReference>
<dbReference type="PIRSF" id="PIRSF012524">
    <property type="entry name" value="YitL_S1"/>
    <property type="match status" value="1"/>
</dbReference>
<dbReference type="GO" id="GO:0003676">
    <property type="term" value="F:nucleic acid binding"/>
    <property type="evidence" value="ECO:0007669"/>
    <property type="project" value="InterPro"/>
</dbReference>
<evidence type="ECO:0000259" key="2">
    <source>
        <dbReference type="SMART" id="SM00316"/>
    </source>
</evidence>
<sequence length="281" mass="31116">MIKIGEYNKLKIAREVDFGVYLDAGQDGEILMPRKYVPETCEAGDEVDALIYTDSEDRLVATTEKPLVYAGGLAALKVKQITDFGAFLDWGITKDLLLPFSEQTRSIAEGDVVVVYAYADNKSRRMAATMKWEKHADYNPDTENIVSGAECEITVAGQTDIGFKVLVDGRYYGLVYANEVFSGLKNGETRKAYIRKIREDGKMDISLSPVGFLNKIGGDTDKIVGKLQAAGGFLPTTDKSPAEVIYSTYGISKKSYKQAVGRLYKQHVIELMPDGIRLVRH</sequence>
<dbReference type="Proteomes" id="UP000823637">
    <property type="component" value="Unassembled WGS sequence"/>
</dbReference>
<gene>
    <name evidence="3" type="ORF">IAC32_04505</name>
</gene>
<name>A0A9D9EF54_9BACT</name>